<dbReference type="AlphaFoldDB" id="L0A1N4"/>
<accession>L0A1N4</accession>
<dbReference type="KEGG" id="dpd:Deipe_2328"/>
<organism evidence="1 2">
    <name type="scientific">Deinococcus peraridilitoris (strain DSM 19664 / LMG 22246 / CIP 109416 / KR-200)</name>
    <dbReference type="NCBI Taxonomy" id="937777"/>
    <lineage>
        <taxon>Bacteria</taxon>
        <taxon>Thermotogati</taxon>
        <taxon>Deinococcota</taxon>
        <taxon>Deinococci</taxon>
        <taxon>Deinococcales</taxon>
        <taxon>Deinococcaceae</taxon>
        <taxon>Deinococcus</taxon>
    </lineage>
</organism>
<proteinExistence type="predicted"/>
<evidence type="ECO:0000313" key="1">
    <source>
        <dbReference type="EMBL" id="AFZ67808.1"/>
    </source>
</evidence>
<dbReference type="Proteomes" id="UP000010467">
    <property type="component" value="Chromosome"/>
</dbReference>
<dbReference type="EMBL" id="CP003382">
    <property type="protein sequence ID" value="AFZ67808.1"/>
    <property type="molecule type" value="Genomic_DNA"/>
</dbReference>
<gene>
    <name evidence="1" type="ordered locus">Deipe_2328</name>
</gene>
<reference evidence="2" key="1">
    <citation type="submission" date="2012-03" db="EMBL/GenBank/DDBJ databases">
        <title>Complete sequence of chromosome of Deinococcus peraridilitoris DSM 19664.</title>
        <authorList>
            <person name="Lucas S."/>
            <person name="Copeland A."/>
            <person name="Lapidus A."/>
            <person name="Glavina del Rio T."/>
            <person name="Dalin E."/>
            <person name="Tice H."/>
            <person name="Bruce D."/>
            <person name="Goodwin L."/>
            <person name="Pitluck S."/>
            <person name="Peters L."/>
            <person name="Mikhailova N."/>
            <person name="Lu M."/>
            <person name="Kyrpides N."/>
            <person name="Mavromatis K."/>
            <person name="Ivanova N."/>
            <person name="Brettin T."/>
            <person name="Detter J.C."/>
            <person name="Han C."/>
            <person name="Larimer F."/>
            <person name="Land M."/>
            <person name="Hauser L."/>
            <person name="Markowitz V."/>
            <person name="Cheng J.-F."/>
            <person name="Hugenholtz P."/>
            <person name="Woyke T."/>
            <person name="Wu D."/>
            <person name="Pukall R."/>
            <person name="Steenblock K."/>
            <person name="Brambilla E."/>
            <person name="Klenk H.-P."/>
            <person name="Eisen J.A."/>
        </authorList>
    </citation>
    <scope>NUCLEOTIDE SEQUENCE [LARGE SCALE GENOMIC DNA]</scope>
    <source>
        <strain evidence="2">DSM 19664 / LMG 22246 / CIP 109416 / KR-200</strain>
    </source>
</reference>
<evidence type="ECO:0000313" key="2">
    <source>
        <dbReference type="Proteomes" id="UP000010467"/>
    </source>
</evidence>
<protein>
    <submittedName>
        <fullName evidence="1">Uncharacterized protein</fullName>
    </submittedName>
</protein>
<dbReference type="HOGENOM" id="CLU_3389062_0_0_0"/>
<keyword evidence="2" id="KW-1185">Reference proteome</keyword>
<sequence length="32" mass="3589">MQRAEGWALGETHVLSASRVPAQRLTRQWVPG</sequence>
<name>L0A1N4_DEIPD</name>